<reference evidence="3 4" key="1">
    <citation type="journal article" date="2013" name="PLoS ONE">
        <title>Predicting the Proteins of Angomonas deanei, Strigomonas culicis and Their Respective Endosymbionts Reveals New Aspects of the Trypanosomatidae Family.</title>
        <authorList>
            <person name="Motta M.C."/>
            <person name="Martins A.C."/>
            <person name="de Souza S.S."/>
            <person name="Catta-Preta C.M."/>
            <person name="Silva R."/>
            <person name="Klein C.C."/>
            <person name="de Almeida L.G."/>
            <person name="de Lima Cunha O."/>
            <person name="Ciapina L.P."/>
            <person name="Brocchi M."/>
            <person name="Colabardini A.C."/>
            <person name="de Araujo Lima B."/>
            <person name="Machado C.R."/>
            <person name="de Almeida Soares C.M."/>
            <person name="Probst C.M."/>
            <person name="de Menezes C.B."/>
            <person name="Thompson C.E."/>
            <person name="Bartholomeu D.C."/>
            <person name="Gradia D.F."/>
            <person name="Pavoni D.P."/>
            <person name="Grisard E.C."/>
            <person name="Fantinatti-Garboggini F."/>
            <person name="Marchini F.K."/>
            <person name="Rodrigues-Luiz G.F."/>
            <person name="Wagner G."/>
            <person name="Goldman G.H."/>
            <person name="Fietto J.L."/>
            <person name="Elias M.C."/>
            <person name="Goldman M.H."/>
            <person name="Sagot M.F."/>
            <person name="Pereira M."/>
            <person name="Stoco P.H."/>
            <person name="de Mendonca-Neto R.P."/>
            <person name="Teixeira S.M."/>
            <person name="Maciel T.E."/>
            <person name="de Oliveira Mendes T.A."/>
            <person name="Urmenyi T.P."/>
            <person name="de Souza W."/>
            <person name="Schenkman S."/>
            <person name="de Vasconcelos A.T."/>
        </authorList>
    </citation>
    <scope>NUCLEOTIDE SEQUENCE [LARGE SCALE GENOMIC DNA]</scope>
</reference>
<keyword evidence="2" id="KW-0732">Signal</keyword>
<keyword evidence="1" id="KW-1133">Transmembrane helix</keyword>
<gene>
    <name evidence="3" type="ORF">STCU_12092</name>
</gene>
<feature type="signal peptide" evidence="2">
    <location>
        <begin position="1"/>
        <end position="19"/>
    </location>
</feature>
<keyword evidence="1" id="KW-0472">Membrane</keyword>
<keyword evidence="4" id="KW-1185">Reference proteome</keyword>
<sequence length="96" mass="10076">MSKIVLLLAALVLVHVASAAICSDYKYYDSDLDMCLPCPDYCSKCTDFLTCEKGYCDSGTDYALGLCVKSSGTSNAASSVYAAALALCATSVALLY</sequence>
<feature type="transmembrane region" description="Helical" evidence="1">
    <location>
        <begin position="76"/>
        <end position="95"/>
    </location>
</feature>
<feature type="chain" id="PRO_5004557263" description="Surface antigen-like protein" evidence="2">
    <location>
        <begin position="20"/>
        <end position="96"/>
    </location>
</feature>
<comment type="caution">
    <text evidence="3">The sequence shown here is derived from an EMBL/GenBank/DDBJ whole genome shotgun (WGS) entry which is preliminary data.</text>
</comment>
<protein>
    <recommendedName>
        <fullName evidence="5">Surface antigen-like protein</fullName>
    </recommendedName>
</protein>
<evidence type="ECO:0000313" key="3">
    <source>
        <dbReference type="EMBL" id="EPY15354.1"/>
    </source>
</evidence>
<dbReference type="Proteomes" id="UP000015354">
    <property type="component" value="Unassembled WGS sequence"/>
</dbReference>
<accession>S9TEF7</accession>
<name>S9TEF7_9TRYP</name>
<dbReference type="EMBL" id="ATMH01012177">
    <property type="protein sequence ID" value="EPY15354.1"/>
    <property type="molecule type" value="Genomic_DNA"/>
</dbReference>
<organism evidence="3 4">
    <name type="scientific">Strigomonas culicis</name>
    <dbReference type="NCBI Taxonomy" id="28005"/>
    <lineage>
        <taxon>Eukaryota</taxon>
        <taxon>Discoba</taxon>
        <taxon>Euglenozoa</taxon>
        <taxon>Kinetoplastea</taxon>
        <taxon>Metakinetoplastina</taxon>
        <taxon>Trypanosomatida</taxon>
        <taxon>Trypanosomatidae</taxon>
        <taxon>Strigomonadinae</taxon>
        <taxon>Strigomonas</taxon>
    </lineage>
</organism>
<proteinExistence type="predicted"/>
<dbReference type="AlphaFoldDB" id="S9TEF7"/>
<evidence type="ECO:0000256" key="2">
    <source>
        <dbReference type="SAM" id="SignalP"/>
    </source>
</evidence>
<evidence type="ECO:0000313" key="4">
    <source>
        <dbReference type="Proteomes" id="UP000015354"/>
    </source>
</evidence>
<keyword evidence="1" id="KW-0812">Transmembrane</keyword>
<evidence type="ECO:0000256" key="1">
    <source>
        <dbReference type="SAM" id="Phobius"/>
    </source>
</evidence>
<evidence type="ECO:0008006" key="5">
    <source>
        <dbReference type="Google" id="ProtNLM"/>
    </source>
</evidence>